<keyword evidence="2" id="KW-1185">Reference proteome</keyword>
<evidence type="ECO:0000313" key="2">
    <source>
        <dbReference type="Proteomes" id="UP000316621"/>
    </source>
</evidence>
<proteinExistence type="predicted"/>
<accession>A0A4Y7LJJ5</accession>
<name>A0A4Y7LJJ5_PAPSO</name>
<sequence>MHRDCCNIVAFDLSNEVFVLLPQPPIYNPNGTHYKKLHILRNRLCVVLSRYPHLEIWTVKKRKKKLELNNNSSTLESTDCWSWIKELSMPLEGLGTSSYMSKNLIPVTVLNDGQVLLWDYARKALFLYDPRTTTTKKIVDNDVHKWDYVRSLPHMNSFASLKALGMNSKWI</sequence>
<evidence type="ECO:0008006" key="3">
    <source>
        <dbReference type="Google" id="ProtNLM"/>
    </source>
</evidence>
<evidence type="ECO:0000313" key="1">
    <source>
        <dbReference type="EMBL" id="RZC84882.1"/>
    </source>
</evidence>
<protein>
    <recommendedName>
        <fullName evidence="3">F-box associated domain-containing protein</fullName>
    </recommendedName>
</protein>
<dbReference type="Proteomes" id="UP000316621">
    <property type="component" value="Chromosome 11"/>
</dbReference>
<organism evidence="1 2">
    <name type="scientific">Papaver somniferum</name>
    <name type="common">Opium poppy</name>
    <dbReference type="NCBI Taxonomy" id="3469"/>
    <lineage>
        <taxon>Eukaryota</taxon>
        <taxon>Viridiplantae</taxon>
        <taxon>Streptophyta</taxon>
        <taxon>Embryophyta</taxon>
        <taxon>Tracheophyta</taxon>
        <taxon>Spermatophyta</taxon>
        <taxon>Magnoliopsida</taxon>
        <taxon>Ranunculales</taxon>
        <taxon>Papaveraceae</taxon>
        <taxon>Papaveroideae</taxon>
        <taxon>Papaver</taxon>
    </lineage>
</organism>
<reference evidence="1 2" key="1">
    <citation type="journal article" date="2018" name="Science">
        <title>The opium poppy genome and morphinan production.</title>
        <authorList>
            <person name="Guo L."/>
            <person name="Winzer T."/>
            <person name="Yang X."/>
            <person name="Li Y."/>
            <person name="Ning Z."/>
            <person name="He Z."/>
            <person name="Teodor R."/>
            <person name="Lu Y."/>
            <person name="Bowser T.A."/>
            <person name="Graham I.A."/>
            <person name="Ye K."/>
        </authorList>
    </citation>
    <scope>NUCLEOTIDE SEQUENCE [LARGE SCALE GENOMIC DNA]</scope>
    <source>
        <strain evidence="2">cv. HN1</strain>
        <tissue evidence="1">Leaves</tissue>
    </source>
</reference>
<dbReference type="EMBL" id="CM010725">
    <property type="protein sequence ID" value="RZC84882.1"/>
    <property type="molecule type" value="Genomic_DNA"/>
</dbReference>
<dbReference type="AlphaFoldDB" id="A0A4Y7LJJ5"/>
<dbReference type="Gramene" id="RZC84882">
    <property type="protein sequence ID" value="RZC84882"/>
    <property type="gene ID" value="C5167_047661"/>
</dbReference>
<gene>
    <name evidence="1" type="ORF">C5167_047661</name>
</gene>